<evidence type="ECO:0000259" key="24">
    <source>
        <dbReference type="PROSITE" id="PS51337"/>
    </source>
</evidence>
<dbReference type="InterPro" id="IPR000489">
    <property type="entry name" value="Pterin-binding_dom"/>
</dbReference>
<evidence type="ECO:0000256" key="8">
    <source>
        <dbReference type="ARBA" id="ARBA00013998"/>
    </source>
</evidence>
<dbReference type="Proteomes" id="UP000295788">
    <property type="component" value="Unassembled WGS sequence"/>
</dbReference>
<dbReference type="InterPro" id="IPR003726">
    <property type="entry name" value="HCY_dom"/>
</dbReference>
<dbReference type="Gene3D" id="3.40.50.280">
    <property type="entry name" value="Cobalamin-binding domain"/>
    <property type="match status" value="1"/>
</dbReference>
<comment type="function">
    <text evidence="18">Catalyzes the transfer of a methyl group from methyl-cobalamin to homocysteine, yielding enzyme-bound cob(I)alamin and methionine. Subsequently, remethylates the cofactor using methyltetrahydrofolate.</text>
</comment>
<comment type="similarity">
    <text evidence="5">Belongs to the vitamin-B12 dependent methionine synthase family.</text>
</comment>
<evidence type="ECO:0000313" key="26">
    <source>
        <dbReference type="Proteomes" id="UP000295788"/>
    </source>
</evidence>
<comment type="pathway">
    <text evidence="4">Amino-acid biosynthesis; L-methionine biosynthesis via de novo pathway; L-methionine from L-homocysteine (MetH route): step 1/1.</text>
</comment>
<sequence>MSQWLKELIQSKIVVFDGAMGTQLQERNFPAGECPEGWNLTHPEQIREIHENYLKAGADIITTNTFGATAIRLEEYGLDDKVAEINHAAIQIAKEAVNNHGYGYVAASIGPTGKLIEPLGELPFDVAYEVYKEQVIAITEAGADLIIIETIGDINEMRAALMAATENSHLPVIASMSYQEDGRTFTGTDPQTAAVVLERLGASVIAVNCSVGPEQLEEVVKTLVHSTNLPILVQPNAGLPKLVKGKTVYEGSPERMAEYARKFVEYGANMVGSCCGSTPEYTRAIYEQVKELTPILRNQEFGLRVASRVRTTTIDPFKGLPVIVGERINPTGRKKISEELKQGKMETVRREAIEQTEAGAEVLDVNVGVPTIDERKTMVQVIQSIQTLVDTPLMLDSTNPEVLDHALKLYPGKALVNSVNGEDASLDSILPLVKRYGAAVVGLTLDEKGIPKTAEERYQIAEKIVRKAAEYGIPKQDIIIDCLVLTASAQPEGIAETLKAITLVKERLQVPTILGVSNVSFGLPNRKAINPVFLSMALAAGLDAAIMNPLEEQMVQTMKIGAVLTNRDRHAEAYIEYAKEKMGANEEKMVRKAPKQKEAKDIYEALYQVVLAGDKDRVVPLIEQGLKEGKDPMELLNRGLIPGIEEVGRLFGNGTYFLPQLIQAGDTMTTSFERLRPELAKQSDETIGTIVMATVKGDIHDIGKNIVSVLLSNHRFKVIDLGKNVPNEVVIQRAIEEKADIIGLSALMTTTMVRMKEVVEMVEKQNLPFKVIIGGAAVNEQYAKEIGAAGYAKDAVEAVEVAKSLLKQRSVS</sequence>
<evidence type="ECO:0000256" key="4">
    <source>
        <dbReference type="ARBA" id="ARBA00005178"/>
    </source>
</evidence>
<reference evidence="25 26" key="1">
    <citation type="submission" date="2019-03" db="EMBL/GenBank/DDBJ databases">
        <title>Genomic Encyclopedia of Type Strains, Phase IV (KMG-IV): sequencing the most valuable type-strain genomes for metagenomic binning, comparative biology and taxonomic classification.</title>
        <authorList>
            <person name="Goeker M."/>
        </authorList>
    </citation>
    <scope>NUCLEOTIDE SEQUENCE [LARGE SCALE GENOMIC DNA]</scope>
    <source>
        <strain evidence="25 26">DSM 23802</strain>
    </source>
</reference>
<dbReference type="Gene3D" id="1.10.1240.10">
    <property type="entry name" value="Methionine synthase domain"/>
    <property type="match status" value="1"/>
</dbReference>
<dbReference type="GO" id="GO:0046653">
    <property type="term" value="P:tetrahydrofolate metabolic process"/>
    <property type="evidence" value="ECO:0007669"/>
    <property type="project" value="TreeGrafter"/>
</dbReference>
<dbReference type="NCBIfam" id="NF005719">
    <property type="entry name" value="PRK07535.1"/>
    <property type="match status" value="1"/>
</dbReference>
<evidence type="ECO:0000256" key="7">
    <source>
        <dbReference type="ARBA" id="ARBA00012032"/>
    </source>
</evidence>
<dbReference type="PROSITE" id="PS51337">
    <property type="entry name" value="B12_BINDING_NTER"/>
    <property type="match status" value="1"/>
</dbReference>
<evidence type="ECO:0000256" key="13">
    <source>
        <dbReference type="ARBA" id="ARBA00022691"/>
    </source>
</evidence>
<evidence type="ECO:0000256" key="3">
    <source>
        <dbReference type="ARBA" id="ARBA00001956"/>
    </source>
</evidence>
<evidence type="ECO:0000256" key="19">
    <source>
        <dbReference type="ARBA" id="ARBA00031040"/>
    </source>
</evidence>
<dbReference type="SUPFAM" id="SSF82282">
    <property type="entry name" value="Homocysteine S-methyltransferase"/>
    <property type="match status" value="1"/>
</dbReference>
<dbReference type="Pfam" id="PF02310">
    <property type="entry name" value="B12-binding"/>
    <property type="match status" value="1"/>
</dbReference>
<dbReference type="PIRSF" id="PIRSF037472">
    <property type="entry name" value="DHPS_mtfrase"/>
    <property type="match status" value="1"/>
</dbReference>
<evidence type="ECO:0000256" key="12">
    <source>
        <dbReference type="ARBA" id="ARBA00022679"/>
    </source>
</evidence>
<keyword evidence="26" id="KW-1185">Reference proteome</keyword>
<name>A0A4R3KFM5_9BACI</name>
<dbReference type="InterPro" id="IPR036594">
    <property type="entry name" value="Meth_synthase_dom"/>
</dbReference>
<keyword evidence="17" id="KW-0170">Cobalt</keyword>
<feature type="domain" description="Hcy-binding" evidence="21">
    <location>
        <begin position="2"/>
        <end position="289"/>
    </location>
</feature>
<dbReference type="RefSeq" id="WP_132768954.1">
    <property type="nucleotide sequence ID" value="NZ_SMAB01000010.1"/>
</dbReference>
<evidence type="ECO:0000259" key="22">
    <source>
        <dbReference type="PROSITE" id="PS50972"/>
    </source>
</evidence>
<dbReference type="InterPro" id="IPR006158">
    <property type="entry name" value="Cobalamin-bd"/>
</dbReference>
<feature type="domain" description="B12-binding N-terminal" evidence="24">
    <location>
        <begin position="593"/>
        <end position="687"/>
    </location>
</feature>
<dbReference type="GO" id="GO:0050667">
    <property type="term" value="P:homocysteine metabolic process"/>
    <property type="evidence" value="ECO:0007669"/>
    <property type="project" value="TreeGrafter"/>
</dbReference>
<dbReference type="GO" id="GO:0046872">
    <property type="term" value="F:metal ion binding"/>
    <property type="evidence" value="ECO:0007669"/>
    <property type="project" value="UniProtKB-KW"/>
</dbReference>
<dbReference type="InterPro" id="IPR036724">
    <property type="entry name" value="Cobalamin-bd_sf"/>
</dbReference>
<dbReference type="OrthoDB" id="9803687at2"/>
<dbReference type="Pfam" id="PF00809">
    <property type="entry name" value="Pterin_bind"/>
    <property type="match status" value="1"/>
</dbReference>
<dbReference type="InterPro" id="IPR036589">
    <property type="entry name" value="HCY_dom_sf"/>
</dbReference>
<proteinExistence type="inferred from homology"/>
<keyword evidence="13" id="KW-0949">S-adenosyl-L-methionine</keyword>
<dbReference type="EMBL" id="SMAB01000010">
    <property type="protein sequence ID" value="TCS82107.1"/>
    <property type="molecule type" value="Genomic_DNA"/>
</dbReference>
<dbReference type="GO" id="GO:0008705">
    <property type="term" value="F:methionine synthase activity"/>
    <property type="evidence" value="ECO:0007669"/>
    <property type="project" value="UniProtKB-EC"/>
</dbReference>
<feature type="domain" description="B12-binding" evidence="23">
    <location>
        <begin position="687"/>
        <end position="812"/>
    </location>
</feature>
<keyword evidence="11" id="KW-0846">Cobalamin</keyword>
<evidence type="ECO:0000256" key="16">
    <source>
        <dbReference type="ARBA" id="ARBA00023167"/>
    </source>
</evidence>
<dbReference type="PROSITE" id="PS51332">
    <property type="entry name" value="B12_BINDING"/>
    <property type="match status" value="1"/>
</dbReference>
<dbReference type="FunFam" id="3.20.20.20:FF:000002">
    <property type="entry name" value="Methionine synthase"/>
    <property type="match status" value="1"/>
</dbReference>
<dbReference type="EC" id="2.1.1.13" evidence="7"/>
<dbReference type="PROSITE" id="PS50970">
    <property type="entry name" value="HCY"/>
    <property type="match status" value="1"/>
</dbReference>
<dbReference type="PANTHER" id="PTHR45833">
    <property type="entry name" value="METHIONINE SYNTHASE"/>
    <property type="match status" value="1"/>
</dbReference>
<dbReference type="Gene3D" id="3.20.20.330">
    <property type="entry name" value="Homocysteine-binding-like domain"/>
    <property type="match status" value="1"/>
</dbReference>
<dbReference type="GO" id="GO:0032259">
    <property type="term" value="P:methylation"/>
    <property type="evidence" value="ECO:0007669"/>
    <property type="project" value="UniProtKB-KW"/>
</dbReference>
<dbReference type="Pfam" id="PF02607">
    <property type="entry name" value="B12-binding_2"/>
    <property type="match status" value="1"/>
</dbReference>
<evidence type="ECO:0000256" key="6">
    <source>
        <dbReference type="ARBA" id="ARBA00010854"/>
    </source>
</evidence>
<dbReference type="InterPro" id="IPR003759">
    <property type="entry name" value="Cbl-bd_cap"/>
</dbReference>
<feature type="binding site" evidence="20">
    <location>
        <position position="274"/>
    </location>
    <ligand>
        <name>Zn(2+)</name>
        <dbReference type="ChEBI" id="CHEBI:29105"/>
    </ligand>
</feature>
<keyword evidence="12 20" id="KW-0808">Transferase</keyword>
<evidence type="ECO:0000256" key="5">
    <source>
        <dbReference type="ARBA" id="ARBA00010398"/>
    </source>
</evidence>
<comment type="cofactor">
    <cofactor evidence="3">
        <name>methylcob(III)alamin</name>
        <dbReference type="ChEBI" id="CHEBI:28115"/>
    </cofactor>
</comment>
<keyword evidence="9 20" id="KW-0489">Methyltransferase</keyword>
<feature type="binding site" evidence="20">
    <location>
        <position position="275"/>
    </location>
    <ligand>
        <name>Zn(2+)</name>
        <dbReference type="ChEBI" id="CHEBI:29105"/>
    </ligand>
</feature>
<dbReference type="PROSITE" id="PS50972">
    <property type="entry name" value="PTERIN_BINDING"/>
    <property type="match status" value="1"/>
</dbReference>
<comment type="catalytic activity">
    <reaction evidence="1">
        <text>(6S)-5-methyl-5,6,7,8-tetrahydrofolate + L-homocysteine = (6S)-5,6,7,8-tetrahydrofolate + L-methionine</text>
        <dbReference type="Rhea" id="RHEA:11172"/>
        <dbReference type="ChEBI" id="CHEBI:18608"/>
        <dbReference type="ChEBI" id="CHEBI:57453"/>
        <dbReference type="ChEBI" id="CHEBI:57844"/>
        <dbReference type="ChEBI" id="CHEBI:58199"/>
        <dbReference type="EC" id="2.1.1.13"/>
    </reaction>
</comment>
<dbReference type="SUPFAM" id="SSF52242">
    <property type="entry name" value="Cobalamin (vitamin B12)-binding domain"/>
    <property type="match status" value="1"/>
</dbReference>
<dbReference type="CDD" id="cd02070">
    <property type="entry name" value="corrinoid_protein_B12-BD"/>
    <property type="match status" value="1"/>
</dbReference>
<keyword evidence="14 20" id="KW-0479">Metal-binding</keyword>
<dbReference type="InterPro" id="IPR017215">
    <property type="entry name" value="MetH_bac"/>
</dbReference>
<keyword evidence="15 20" id="KW-0862">Zinc</keyword>
<feature type="domain" description="Pterin-binding" evidence="22">
    <location>
        <begin position="321"/>
        <end position="566"/>
    </location>
</feature>
<keyword evidence="16" id="KW-0486">Methionine biosynthesis</keyword>
<dbReference type="GO" id="GO:0031419">
    <property type="term" value="F:cobalamin binding"/>
    <property type="evidence" value="ECO:0007669"/>
    <property type="project" value="UniProtKB-KW"/>
</dbReference>
<comment type="caution">
    <text evidence="25">The sequence shown here is derived from an EMBL/GenBank/DDBJ whole genome shotgun (WGS) entry which is preliminary data.</text>
</comment>
<evidence type="ECO:0000256" key="17">
    <source>
        <dbReference type="ARBA" id="ARBA00023285"/>
    </source>
</evidence>
<dbReference type="Gene3D" id="3.20.20.20">
    <property type="entry name" value="Dihydropteroate synthase-like"/>
    <property type="match status" value="1"/>
</dbReference>
<dbReference type="AlphaFoldDB" id="A0A4R3KFM5"/>
<evidence type="ECO:0000259" key="23">
    <source>
        <dbReference type="PROSITE" id="PS51332"/>
    </source>
</evidence>
<dbReference type="InterPro" id="IPR011005">
    <property type="entry name" value="Dihydropteroate_synth-like_sf"/>
</dbReference>
<feature type="binding site" evidence="20">
    <location>
        <position position="209"/>
    </location>
    <ligand>
        <name>Zn(2+)</name>
        <dbReference type="ChEBI" id="CHEBI:29105"/>
    </ligand>
</feature>
<evidence type="ECO:0000256" key="20">
    <source>
        <dbReference type="PROSITE-ProRule" id="PRU00333"/>
    </source>
</evidence>
<evidence type="ECO:0000256" key="18">
    <source>
        <dbReference type="ARBA" id="ARBA00025552"/>
    </source>
</evidence>
<accession>A0A4R3KFM5</accession>
<dbReference type="PANTHER" id="PTHR45833:SF1">
    <property type="entry name" value="METHIONINE SYNTHASE"/>
    <property type="match status" value="1"/>
</dbReference>
<evidence type="ECO:0000259" key="21">
    <source>
        <dbReference type="PROSITE" id="PS50970"/>
    </source>
</evidence>
<dbReference type="UniPathway" id="UPA00051">
    <property type="reaction ID" value="UER00081"/>
</dbReference>
<evidence type="ECO:0000256" key="2">
    <source>
        <dbReference type="ARBA" id="ARBA00001947"/>
    </source>
</evidence>
<dbReference type="SUPFAM" id="SSF51717">
    <property type="entry name" value="Dihydropteroate synthetase-like"/>
    <property type="match status" value="1"/>
</dbReference>
<comment type="similarity">
    <text evidence="6">Belongs to the methylamine corrinoid protein family.</text>
</comment>
<protein>
    <recommendedName>
        <fullName evidence="8">Methionine synthase</fullName>
        <ecNumber evidence="7">2.1.1.13</ecNumber>
    </recommendedName>
    <alternativeName>
        <fullName evidence="19">5-methyltetrahydrofolate--homocysteine methyltransferase</fullName>
    </alternativeName>
</protein>
<dbReference type="InterPro" id="IPR050554">
    <property type="entry name" value="Met_Synthase/Corrinoid"/>
</dbReference>
<dbReference type="FunFam" id="3.40.50.280:FF:000003">
    <property type="entry name" value="Dimethylamine methyltransferase corrinoid protein"/>
    <property type="match status" value="1"/>
</dbReference>
<evidence type="ECO:0000256" key="11">
    <source>
        <dbReference type="ARBA" id="ARBA00022628"/>
    </source>
</evidence>
<evidence type="ECO:0000256" key="9">
    <source>
        <dbReference type="ARBA" id="ARBA00022603"/>
    </source>
</evidence>
<dbReference type="GO" id="GO:0005829">
    <property type="term" value="C:cytosol"/>
    <property type="evidence" value="ECO:0007669"/>
    <property type="project" value="TreeGrafter"/>
</dbReference>
<dbReference type="SMART" id="SM01018">
    <property type="entry name" value="B12-binding_2"/>
    <property type="match status" value="1"/>
</dbReference>
<organism evidence="25 26">
    <name type="scientific">Tepidibacillus fermentans</name>
    <dbReference type="NCBI Taxonomy" id="1281767"/>
    <lineage>
        <taxon>Bacteria</taxon>
        <taxon>Bacillati</taxon>
        <taxon>Bacillota</taxon>
        <taxon>Bacilli</taxon>
        <taxon>Bacillales</taxon>
        <taxon>Bacillaceae</taxon>
        <taxon>Tepidibacillus</taxon>
    </lineage>
</organism>
<evidence type="ECO:0000256" key="10">
    <source>
        <dbReference type="ARBA" id="ARBA00022605"/>
    </source>
</evidence>
<comment type="cofactor">
    <cofactor evidence="2 20">
        <name>Zn(2+)</name>
        <dbReference type="ChEBI" id="CHEBI:29105"/>
    </cofactor>
</comment>
<evidence type="ECO:0000313" key="25">
    <source>
        <dbReference type="EMBL" id="TCS82107.1"/>
    </source>
</evidence>
<dbReference type="Pfam" id="PF02574">
    <property type="entry name" value="S-methyl_trans"/>
    <property type="match status" value="1"/>
</dbReference>
<evidence type="ECO:0000256" key="15">
    <source>
        <dbReference type="ARBA" id="ARBA00022833"/>
    </source>
</evidence>
<keyword evidence="10" id="KW-0028">Amino-acid biosynthesis</keyword>
<evidence type="ECO:0000256" key="14">
    <source>
        <dbReference type="ARBA" id="ARBA00022723"/>
    </source>
</evidence>
<dbReference type="SUPFAM" id="SSF47644">
    <property type="entry name" value="Methionine synthase domain"/>
    <property type="match status" value="1"/>
</dbReference>
<gene>
    <name evidence="25" type="ORF">EDD72_11041</name>
</gene>
<evidence type="ECO:0000256" key="1">
    <source>
        <dbReference type="ARBA" id="ARBA00001700"/>
    </source>
</evidence>